<proteinExistence type="predicted"/>
<keyword evidence="3 7" id="KW-0547">Nucleotide-binding</keyword>
<dbReference type="InterPro" id="IPR017441">
    <property type="entry name" value="Protein_kinase_ATP_BS"/>
</dbReference>
<accession>A0AAN6UIR0</accession>
<sequence length="593" mass="65446">MKDGTLFHLVPLNELADSALRVAQNLPFVSESGENGVSGLEIGFHVPGPVSPCGHVIAKLGRDADLILPESYSGVHLAFQMQLETLVVMLSVRTKRVSSVRVALDGGNSDDEEIEGDCALMYGQRYLITIADYLFRLVWRNVDNPDPAEALRVLTIERYEGAMRRMRESDVRSRNMSLPDTSTPYSYYTTRLQSAKAPIVVEERQSRELIGAGVFGNVFKSLDRRSGHYLAVKIVDLTTQSNTEDTRTRLHREIKILEGLSHPHIIQCLGSRDFHTNQPLIFMPLCEGTLSSLVGKTDTGELRKGTRQLCNTVLKQMLSAIDYLAFRRLCHRDLKPDNILYDLREGVPHFQLADFGLANMINKANTMCGSPLYWAPEAYTADSPHSSKMDIWSLFVTILHIHPDCPSQLFPPPGYNSMTWAGITRSVLVAAASFKSQPELCPMAKVKPEDRPSAAQLLLSLYRGEGLTTPKHTIRPFAPADPATLGPLPALSAPHRPRRQGLVQLPNVRTRALVAGRGLLPTRRPFAAEGPPSFPGAAALRLRPKPAGINKKMAKTPAPPPRQTGFAGQRERERRRNTGVRGLGSPPDADDAP</sequence>
<dbReference type="Pfam" id="PF00069">
    <property type="entry name" value="Pkinase"/>
    <property type="match status" value="1"/>
</dbReference>
<keyword evidence="11" id="KW-1185">Reference proteome</keyword>
<dbReference type="SUPFAM" id="SSF56112">
    <property type="entry name" value="Protein kinase-like (PK-like)"/>
    <property type="match status" value="1"/>
</dbReference>
<gene>
    <name evidence="10" type="ORF">BT67DRAFT_425946</name>
</gene>
<feature type="domain" description="Protein kinase" evidence="9">
    <location>
        <begin position="204"/>
        <end position="463"/>
    </location>
</feature>
<evidence type="ECO:0000256" key="6">
    <source>
        <dbReference type="ARBA" id="ARBA00030237"/>
    </source>
</evidence>
<evidence type="ECO:0000256" key="3">
    <source>
        <dbReference type="ARBA" id="ARBA00022741"/>
    </source>
</evidence>
<reference evidence="10" key="2">
    <citation type="submission" date="2023-05" db="EMBL/GenBank/DDBJ databases">
        <authorList>
            <consortium name="Lawrence Berkeley National Laboratory"/>
            <person name="Steindorff A."/>
            <person name="Hensen N."/>
            <person name="Bonometti L."/>
            <person name="Westerberg I."/>
            <person name="Brannstrom I.O."/>
            <person name="Guillou S."/>
            <person name="Cros-Aarteil S."/>
            <person name="Calhoun S."/>
            <person name="Haridas S."/>
            <person name="Kuo A."/>
            <person name="Mondo S."/>
            <person name="Pangilinan J."/>
            <person name="Riley R."/>
            <person name="Labutti K."/>
            <person name="Andreopoulos B."/>
            <person name="Lipzen A."/>
            <person name="Chen C."/>
            <person name="Yanf M."/>
            <person name="Daum C."/>
            <person name="Ng V."/>
            <person name="Clum A."/>
            <person name="Ohm R."/>
            <person name="Martin F."/>
            <person name="Silar P."/>
            <person name="Natvig D."/>
            <person name="Lalanne C."/>
            <person name="Gautier V."/>
            <person name="Ament-Velasquez S.L."/>
            <person name="Kruys A."/>
            <person name="Hutchinson M.I."/>
            <person name="Powell A.J."/>
            <person name="Barry K."/>
            <person name="Miller A.N."/>
            <person name="Grigoriev I.V."/>
            <person name="Debuchy R."/>
            <person name="Gladieux P."/>
            <person name="Thoren M.H."/>
            <person name="Johannesson H."/>
        </authorList>
    </citation>
    <scope>NUCLEOTIDE SEQUENCE</scope>
    <source>
        <strain evidence="10">CBS 123565</strain>
    </source>
</reference>
<dbReference type="InterPro" id="IPR045269">
    <property type="entry name" value="Atg1-like"/>
</dbReference>
<organism evidence="10 11">
    <name type="scientific">Trichocladium antarcticum</name>
    <dbReference type="NCBI Taxonomy" id="1450529"/>
    <lineage>
        <taxon>Eukaryota</taxon>
        <taxon>Fungi</taxon>
        <taxon>Dikarya</taxon>
        <taxon>Ascomycota</taxon>
        <taxon>Pezizomycotina</taxon>
        <taxon>Sordariomycetes</taxon>
        <taxon>Sordariomycetidae</taxon>
        <taxon>Sordariales</taxon>
        <taxon>Chaetomiaceae</taxon>
        <taxon>Trichocladium</taxon>
    </lineage>
</organism>
<dbReference type="Gene3D" id="1.10.510.10">
    <property type="entry name" value="Transferase(Phosphotransferase) domain 1"/>
    <property type="match status" value="1"/>
</dbReference>
<dbReference type="PROSITE" id="PS50011">
    <property type="entry name" value="PROTEIN_KINASE_DOM"/>
    <property type="match status" value="1"/>
</dbReference>
<comment type="subcellular location">
    <subcellularLocation>
        <location evidence="1">Preautophagosomal structure membrane</location>
        <topology evidence="1">Peripheral membrane protein</topology>
    </subcellularLocation>
</comment>
<dbReference type="SMART" id="SM00220">
    <property type="entry name" value="S_TKc"/>
    <property type="match status" value="1"/>
</dbReference>
<evidence type="ECO:0000256" key="4">
    <source>
        <dbReference type="ARBA" id="ARBA00022840"/>
    </source>
</evidence>
<keyword evidence="10" id="KW-0808">Transferase</keyword>
<evidence type="ECO:0000256" key="7">
    <source>
        <dbReference type="PROSITE-ProRule" id="PRU10141"/>
    </source>
</evidence>
<dbReference type="PANTHER" id="PTHR24348:SF68">
    <property type="entry name" value="SERINE_THREONINE-PROTEIN KINASE ATG1C"/>
    <property type="match status" value="1"/>
</dbReference>
<dbReference type="PROSITE" id="PS00107">
    <property type="entry name" value="PROTEIN_KINASE_ATP"/>
    <property type="match status" value="1"/>
</dbReference>
<reference evidence="10" key="1">
    <citation type="journal article" date="2023" name="Mol. Phylogenet. Evol.">
        <title>Genome-scale phylogeny and comparative genomics of the fungal order Sordariales.</title>
        <authorList>
            <person name="Hensen N."/>
            <person name="Bonometti L."/>
            <person name="Westerberg I."/>
            <person name="Brannstrom I.O."/>
            <person name="Guillou S."/>
            <person name="Cros-Aarteil S."/>
            <person name="Calhoun S."/>
            <person name="Haridas S."/>
            <person name="Kuo A."/>
            <person name="Mondo S."/>
            <person name="Pangilinan J."/>
            <person name="Riley R."/>
            <person name="LaButti K."/>
            <person name="Andreopoulos B."/>
            <person name="Lipzen A."/>
            <person name="Chen C."/>
            <person name="Yan M."/>
            <person name="Daum C."/>
            <person name="Ng V."/>
            <person name="Clum A."/>
            <person name="Steindorff A."/>
            <person name="Ohm R.A."/>
            <person name="Martin F."/>
            <person name="Silar P."/>
            <person name="Natvig D.O."/>
            <person name="Lalanne C."/>
            <person name="Gautier V."/>
            <person name="Ament-Velasquez S.L."/>
            <person name="Kruys A."/>
            <person name="Hutchinson M.I."/>
            <person name="Powell A.J."/>
            <person name="Barry K."/>
            <person name="Miller A.N."/>
            <person name="Grigoriev I.V."/>
            <person name="Debuchy R."/>
            <person name="Gladieux P."/>
            <person name="Hiltunen Thoren M."/>
            <person name="Johannesson H."/>
        </authorList>
    </citation>
    <scope>NUCLEOTIDE SEQUENCE</scope>
    <source>
        <strain evidence="10">CBS 123565</strain>
    </source>
</reference>
<dbReference type="GO" id="GO:0006914">
    <property type="term" value="P:autophagy"/>
    <property type="evidence" value="ECO:0007669"/>
    <property type="project" value="UniProtKB-KW"/>
</dbReference>
<dbReference type="EMBL" id="MU853418">
    <property type="protein sequence ID" value="KAK4132421.1"/>
    <property type="molecule type" value="Genomic_DNA"/>
</dbReference>
<dbReference type="PROSITE" id="PS00108">
    <property type="entry name" value="PROTEIN_KINASE_ST"/>
    <property type="match status" value="1"/>
</dbReference>
<evidence type="ECO:0000313" key="10">
    <source>
        <dbReference type="EMBL" id="KAK4132421.1"/>
    </source>
</evidence>
<evidence type="ECO:0000256" key="2">
    <source>
        <dbReference type="ARBA" id="ARBA00022448"/>
    </source>
</evidence>
<dbReference type="Proteomes" id="UP001304895">
    <property type="component" value="Unassembled WGS sequence"/>
</dbReference>
<dbReference type="GO" id="GO:0034045">
    <property type="term" value="C:phagophore assembly site membrane"/>
    <property type="evidence" value="ECO:0007669"/>
    <property type="project" value="UniProtKB-SubCell"/>
</dbReference>
<dbReference type="InterPro" id="IPR008271">
    <property type="entry name" value="Ser/Thr_kinase_AS"/>
</dbReference>
<name>A0AAN6UIR0_9PEZI</name>
<keyword evidence="10" id="KW-0418">Kinase</keyword>
<dbReference type="AlphaFoldDB" id="A0AAN6UIR0"/>
<dbReference type="InterPro" id="IPR000719">
    <property type="entry name" value="Prot_kinase_dom"/>
</dbReference>
<comment type="caution">
    <text evidence="10">The sequence shown here is derived from an EMBL/GenBank/DDBJ whole genome shotgun (WGS) entry which is preliminary data.</text>
</comment>
<feature type="region of interest" description="Disordered" evidence="8">
    <location>
        <begin position="544"/>
        <end position="593"/>
    </location>
</feature>
<feature type="binding site" evidence="7">
    <location>
        <position position="233"/>
    </location>
    <ligand>
        <name>ATP</name>
        <dbReference type="ChEBI" id="CHEBI:30616"/>
    </ligand>
</feature>
<keyword evidence="2" id="KW-0813">Transport</keyword>
<evidence type="ECO:0000256" key="1">
    <source>
        <dbReference type="ARBA" id="ARBA00004623"/>
    </source>
</evidence>
<protein>
    <recommendedName>
        <fullName evidence="6">Autophagy-related protein 1</fullName>
    </recommendedName>
</protein>
<keyword evidence="5" id="KW-0072">Autophagy</keyword>
<dbReference type="GO" id="GO:0004674">
    <property type="term" value="F:protein serine/threonine kinase activity"/>
    <property type="evidence" value="ECO:0007669"/>
    <property type="project" value="InterPro"/>
</dbReference>
<dbReference type="GO" id="GO:0005524">
    <property type="term" value="F:ATP binding"/>
    <property type="evidence" value="ECO:0007669"/>
    <property type="project" value="UniProtKB-UniRule"/>
</dbReference>
<keyword evidence="4 7" id="KW-0067">ATP-binding</keyword>
<evidence type="ECO:0000256" key="5">
    <source>
        <dbReference type="ARBA" id="ARBA00023006"/>
    </source>
</evidence>
<evidence type="ECO:0000256" key="8">
    <source>
        <dbReference type="SAM" id="MobiDB-lite"/>
    </source>
</evidence>
<evidence type="ECO:0000259" key="9">
    <source>
        <dbReference type="PROSITE" id="PS50011"/>
    </source>
</evidence>
<dbReference type="GO" id="GO:0010506">
    <property type="term" value="P:regulation of autophagy"/>
    <property type="evidence" value="ECO:0007669"/>
    <property type="project" value="InterPro"/>
</dbReference>
<dbReference type="InterPro" id="IPR011009">
    <property type="entry name" value="Kinase-like_dom_sf"/>
</dbReference>
<evidence type="ECO:0000313" key="11">
    <source>
        <dbReference type="Proteomes" id="UP001304895"/>
    </source>
</evidence>
<dbReference type="PANTHER" id="PTHR24348">
    <property type="entry name" value="SERINE/THREONINE-PROTEIN KINASE UNC-51-RELATED"/>
    <property type="match status" value="1"/>
</dbReference>